<dbReference type="Proteomes" id="UP000236641">
    <property type="component" value="Unassembled WGS sequence"/>
</dbReference>
<feature type="transmembrane region" description="Helical" evidence="1">
    <location>
        <begin position="288"/>
        <end position="306"/>
    </location>
</feature>
<protein>
    <recommendedName>
        <fullName evidence="4">Beta-carotene 15,15'-monooxygenase</fullName>
    </recommendedName>
</protein>
<evidence type="ECO:0008006" key="4">
    <source>
        <dbReference type="Google" id="ProtNLM"/>
    </source>
</evidence>
<feature type="transmembrane region" description="Helical" evidence="1">
    <location>
        <begin position="165"/>
        <end position="187"/>
    </location>
</feature>
<gene>
    <name evidence="2" type="ORF">C1T31_01090</name>
</gene>
<evidence type="ECO:0000256" key="1">
    <source>
        <dbReference type="SAM" id="Phobius"/>
    </source>
</evidence>
<evidence type="ECO:0000313" key="3">
    <source>
        <dbReference type="Proteomes" id="UP000236641"/>
    </source>
</evidence>
<keyword evidence="1" id="KW-0472">Membrane</keyword>
<feature type="transmembrane region" description="Helical" evidence="1">
    <location>
        <begin position="12"/>
        <end position="34"/>
    </location>
</feature>
<organism evidence="2 3">
    <name type="scientific">Hanstruepera neustonica</name>
    <dbReference type="NCBI Taxonomy" id="1445657"/>
    <lineage>
        <taxon>Bacteria</taxon>
        <taxon>Pseudomonadati</taxon>
        <taxon>Bacteroidota</taxon>
        <taxon>Flavobacteriia</taxon>
        <taxon>Flavobacteriales</taxon>
        <taxon>Flavobacteriaceae</taxon>
        <taxon>Hanstruepera</taxon>
    </lineage>
</organism>
<feature type="transmembrane region" description="Helical" evidence="1">
    <location>
        <begin position="207"/>
        <end position="227"/>
    </location>
</feature>
<keyword evidence="1" id="KW-1133">Transmembrane helix</keyword>
<dbReference type="Pfam" id="PF19992">
    <property type="entry name" value="DUF6427"/>
    <property type="match status" value="1"/>
</dbReference>
<dbReference type="EMBL" id="POWF01000001">
    <property type="protein sequence ID" value="PNQ74765.1"/>
    <property type="molecule type" value="Genomic_DNA"/>
</dbReference>
<feature type="transmembrane region" description="Helical" evidence="1">
    <location>
        <begin position="263"/>
        <end position="281"/>
    </location>
</feature>
<dbReference type="AlphaFoldDB" id="A0A2K1E3C3"/>
<feature type="transmembrane region" description="Helical" evidence="1">
    <location>
        <begin position="46"/>
        <end position="64"/>
    </location>
</feature>
<comment type="caution">
    <text evidence="2">The sequence shown here is derived from an EMBL/GenBank/DDBJ whole genome shotgun (WGS) entry which is preliminary data.</text>
</comment>
<feature type="transmembrane region" description="Helical" evidence="1">
    <location>
        <begin position="76"/>
        <end position="106"/>
    </location>
</feature>
<dbReference type="RefSeq" id="WP_103050618.1">
    <property type="nucleotide sequence ID" value="NZ_POWF01000001.1"/>
</dbReference>
<feature type="transmembrane region" description="Helical" evidence="1">
    <location>
        <begin position="126"/>
        <end position="153"/>
    </location>
</feature>
<feature type="transmembrane region" description="Helical" evidence="1">
    <location>
        <begin position="239"/>
        <end position="257"/>
    </location>
</feature>
<accession>A0A2K1E3C3</accession>
<reference evidence="2 3" key="1">
    <citation type="submission" date="2018-01" db="EMBL/GenBank/DDBJ databases">
        <title>The draft genome of Hanstruepera neustonica JCM19743.</title>
        <authorList>
            <person name="He R.-H."/>
            <person name="Du Z.-J."/>
        </authorList>
    </citation>
    <scope>NUCLEOTIDE SEQUENCE [LARGE SCALE GENOMIC DNA]</scope>
    <source>
        <strain evidence="2 3">JCM19743</strain>
    </source>
</reference>
<evidence type="ECO:0000313" key="2">
    <source>
        <dbReference type="EMBL" id="PNQ74765.1"/>
    </source>
</evidence>
<name>A0A2K1E3C3_9FLAO</name>
<keyword evidence="3" id="KW-1185">Reference proteome</keyword>
<keyword evidence="1" id="KW-0812">Transmembrane</keyword>
<dbReference type="OrthoDB" id="1439867at2"/>
<proteinExistence type="predicted"/>
<dbReference type="InterPro" id="IPR045625">
    <property type="entry name" value="DUF6427"/>
</dbReference>
<sequence>MIAKFFSKAKPIHFVIIVLALLIVFVSTVILSSGYEVSLSGFLKQMLLFVVCFFSLFIFDFLIGKNNLTKKNSYHLLLFCLLIIQIPQAFLEYQVLIANLFILFALRRIISIRSKKYLKKKLFDAAFWITLATLLSFWASLFYILIFAALFIYKISDVKNWIVPFLGILTVFIIGFSLALVLNQPIMPIGYYVPEISFDFSTLNSNQIIIAATVYFTYFLWSLLFYLKNLKSKSKNYKASYILILIAAFIALAIIILKPNKSGADFLFLIAPLSIIVANYIELIKEKWFREVLIWILIIAPFVSLML</sequence>